<dbReference type="SMART" id="SM00530">
    <property type="entry name" value="HTH_XRE"/>
    <property type="match status" value="1"/>
</dbReference>
<dbReference type="Gene3D" id="1.10.260.40">
    <property type="entry name" value="lambda repressor-like DNA-binding domains"/>
    <property type="match status" value="1"/>
</dbReference>
<accession>A0A8J2VF40</accession>
<sequence length="78" mass="9402">MKRRYQLIRFRKERNWFQRDVVTKLNKEYGFNISVSYYGMIEQGTRTPKLNLAFAIADVFDKSISEIFFCNQHNKMLG</sequence>
<dbReference type="EMBL" id="BMHQ01000005">
    <property type="protein sequence ID" value="GGE16354.1"/>
    <property type="molecule type" value="Genomic_DNA"/>
</dbReference>
<dbReference type="Pfam" id="PF01381">
    <property type="entry name" value="HTH_3"/>
    <property type="match status" value="1"/>
</dbReference>
<dbReference type="SUPFAM" id="SSF47413">
    <property type="entry name" value="lambda repressor-like DNA-binding domains"/>
    <property type="match status" value="1"/>
</dbReference>
<keyword evidence="3" id="KW-1185">Reference proteome</keyword>
<dbReference type="InterPro" id="IPR010982">
    <property type="entry name" value="Lambda_DNA-bd_dom_sf"/>
</dbReference>
<organism evidence="2 3">
    <name type="scientific">Marinithermofilum abyssi</name>
    <dbReference type="NCBI Taxonomy" id="1571185"/>
    <lineage>
        <taxon>Bacteria</taxon>
        <taxon>Bacillati</taxon>
        <taxon>Bacillota</taxon>
        <taxon>Bacilli</taxon>
        <taxon>Bacillales</taxon>
        <taxon>Thermoactinomycetaceae</taxon>
        <taxon>Marinithermofilum</taxon>
    </lineage>
</organism>
<dbReference type="CDD" id="cd00093">
    <property type="entry name" value="HTH_XRE"/>
    <property type="match status" value="1"/>
</dbReference>
<feature type="domain" description="HTH cro/C1-type" evidence="1">
    <location>
        <begin position="7"/>
        <end position="67"/>
    </location>
</feature>
<dbReference type="RefSeq" id="WP_188647497.1">
    <property type="nucleotide sequence ID" value="NZ_BMHQ01000005.1"/>
</dbReference>
<dbReference type="Proteomes" id="UP000625210">
    <property type="component" value="Unassembled WGS sequence"/>
</dbReference>
<reference evidence="2" key="1">
    <citation type="journal article" date="2014" name="Int. J. Syst. Evol. Microbiol.">
        <title>Complete genome sequence of Corynebacterium casei LMG S-19264T (=DSM 44701T), isolated from a smear-ripened cheese.</title>
        <authorList>
            <consortium name="US DOE Joint Genome Institute (JGI-PGF)"/>
            <person name="Walter F."/>
            <person name="Albersmeier A."/>
            <person name="Kalinowski J."/>
            <person name="Ruckert C."/>
        </authorList>
    </citation>
    <scope>NUCLEOTIDE SEQUENCE</scope>
    <source>
        <strain evidence="2">CGMCC 1.15179</strain>
    </source>
</reference>
<evidence type="ECO:0000313" key="2">
    <source>
        <dbReference type="EMBL" id="GGE16354.1"/>
    </source>
</evidence>
<dbReference type="AlphaFoldDB" id="A0A8J2VF40"/>
<comment type="caution">
    <text evidence="2">The sequence shown here is derived from an EMBL/GenBank/DDBJ whole genome shotgun (WGS) entry which is preliminary data.</text>
</comment>
<dbReference type="InterPro" id="IPR001387">
    <property type="entry name" value="Cro/C1-type_HTH"/>
</dbReference>
<evidence type="ECO:0000313" key="3">
    <source>
        <dbReference type="Proteomes" id="UP000625210"/>
    </source>
</evidence>
<proteinExistence type="predicted"/>
<gene>
    <name evidence="2" type="ORF">GCM10011571_17540</name>
</gene>
<evidence type="ECO:0000259" key="1">
    <source>
        <dbReference type="PROSITE" id="PS50943"/>
    </source>
</evidence>
<protein>
    <recommendedName>
        <fullName evidence="1">HTH cro/C1-type domain-containing protein</fullName>
    </recommendedName>
</protein>
<dbReference type="PROSITE" id="PS50943">
    <property type="entry name" value="HTH_CROC1"/>
    <property type="match status" value="1"/>
</dbReference>
<name>A0A8J2VF40_9BACL</name>
<dbReference type="GO" id="GO:0003677">
    <property type="term" value="F:DNA binding"/>
    <property type="evidence" value="ECO:0007669"/>
    <property type="project" value="InterPro"/>
</dbReference>
<reference evidence="2" key="2">
    <citation type="submission" date="2020-09" db="EMBL/GenBank/DDBJ databases">
        <authorList>
            <person name="Sun Q."/>
            <person name="Zhou Y."/>
        </authorList>
    </citation>
    <scope>NUCLEOTIDE SEQUENCE</scope>
    <source>
        <strain evidence="2">CGMCC 1.15179</strain>
    </source>
</reference>